<dbReference type="Proteomes" id="UP000007576">
    <property type="component" value="Segment"/>
</dbReference>
<evidence type="ECO:0000313" key="2">
    <source>
        <dbReference type="Proteomes" id="UP000007576"/>
    </source>
</evidence>
<accession>H9AZY2</accession>
<name>H9AZY2_9VIRU</name>
<organism evidence="1 2">
    <name type="scientific">Haloarcula hispanica icosahedral virus 2</name>
    <dbReference type="NCBI Taxonomy" id="1154689"/>
    <lineage>
        <taxon>Viruses</taxon>
        <taxon>Singelaviria</taxon>
        <taxon>Helvetiavirae</taxon>
        <taxon>Dividoviricota</taxon>
        <taxon>Laserviricetes</taxon>
        <taxon>Halopanivirales</taxon>
        <taxon>Sphaerolipoviridae</taxon>
        <taxon>Alphasphaerolipovirus</taxon>
        <taxon>Alphasphaerolipovirus helsinkii</taxon>
    </lineage>
</organism>
<dbReference type="GeneID" id="14517157"/>
<reference evidence="1 2" key="1">
    <citation type="journal article" date="2012" name="J. Virol.">
        <title>Closely related archaeal Haloarcula hispanica icosahedral viruses HHIV-2 and SH1 have nonhomologous genes encoding host recognition functions.</title>
        <authorList>
            <person name="Jaakkola S.T."/>
            <person name="Penttinen R.K."/>
            <person name="Vilen S.T."/>
            <person name="Jalasvuori M."/>
            <person name="Ronnholm G."/>
            <person name="Bamford J.K."/>
            <person name="Bamford D.H."/>
            <person name="Oksanen H.M."/>
        </authorList>
    </citation>
    <scope>NUCLEOTIDE SEQUENCE [LARGE SCALE GENOMIC DNA]</scope>
</reference>
<proteinExistence type="predicted"/>
<dbReference type="RefSeq" id="YP_005352812.1">
    <property type="nucleotide sequence ID" value="NC_016989.1"/>
</dbReference>
<keyword evidence="2" id="KW-1185">Reference proteome</keyword>
<evidence type="ECO:0000313" key="1">
    <source>
        <dbReference type="EMBL" id="AFD02307.1"/>
    </source>
</evidence>
<dbReference type="EMBL" id="JN968479">
    <property type="protein sequence ID" value="AFD02307.1"/>
    <property type="molecule type" value="Genomic_DNA"/>
</dbReference>
<dbReference type="KEGG" id="vg:14517157"/>
<sequence length="250" mass="25510">MTQSPLFKYSESVDYLGNFPGANRERDQITVAVAAGSVDLTDRARRALGEVTVDGTPIEEALASVGADHLLVGQPDGQVWSVEQTAPVAVEDSNGTQVDPATDTTLSAIAAALASNGGDTLQVDQQGVVDVSSRDGRNLGDVDVTDLPDADYVEAAGATLASGTTNSYAPVAVGADALDGRVKASGTHDVSVEWQDSNGNVVKTNSVASGVAGGTWTDLGGLTAITPYPVVKVTDTSGADQTADVVVHLR</sequence>
<protein>
    <submittedName>
        <fullName evidence="1">Uncharacterized protein</fullName>
    </submittedName>
</protein>